<dbReference type="Proteomes" id="UP000326565">
    <property type="component" value="Unassembled WGS sequence"/>
</dbReference>
<evidence type="ECO:0000313" key="2">
    <source>
        <dbReference type="Proteomes" id="UP000326565"/>
    </source>
</evidence>
<organism evidence="1 2">
    <name type="scientific">Aspergillus leporis</name>
    <dbReference type="NCBI Taxonomy" id="41062"/>
    <lineage>
        <taxon>Eukaryota</taxon>
        <taxon>Fungi</taxon>
        <taxon>Dikarya</taxon>
        <taxon>Ascomycota</taxon>
        <taxon>Pezizomycotina</taxon>
        <taxon>Eurotiomycetes</taxon>
        <taxon>Eurotiomycetidae</taxon>
        <taxon>Eurotiales</taxon>
        <taxon>Aspergillaceae</taxon>
        <taxon>Aspergillus</taxon>
        <taxon>Aspergillus subgen. Circumdati</taxon>
    </lineage>
</organism>
<evidence type="ECO:0000313" key="1">
    <source>
        <dbReference type="EMBL" id="KAB8070550.1"/>
    </source>
</evidence>
<dbReference type="EMBL" id="ML732299">
    <property type="protein sequence ID" value="KAB8070550.1"/>
    <property type="molecule type" value="Genomic_DNA"/>
</dbReference>
<gene>
    <name evidence="1" type="ORF">BDV29DRAFT_33029</name>
</gene>
<keyword evidence="2" id="KW-1185">Reference proteome</keyword>
<sequence length="125" mass="14494">MTDSDYSEQRIPDIVFAGEKRHHEQRALEKQCKRRLCCAWPGSLTPHADHHVGYLLHTLIEPPLMLSNFIKVPRCNPARFKWYIVSSLMFMATCGNLLPCAWVSQNSASVSHIPCARLIWRWWCS</sequence>
<accession>A0A5N5WTQ0</accession>
<dbReference type="AlphaFoldDB" id="A0A5N5WTQ0"/>
<reference evidence="1 2" key="1">
    <citation type="submission" date="2019-04" db="EMBL/GenBank/DDBJ databases">
        <title>Friends and foes A comparative genomics study of 23 Aspergillus species from section Flavi.</title>
        <authorList>
            <consortium name="DOE Joint Genome Institute"/>
            <person name="Kjaerbolling I."/>
            <person name="Vesth T."/>
            <person name="Frisvad J.C."/>
            <person name="Nybo J.L."/>
            <person name="Theobald S."/>
            <person name="Kildgaard S."/>
            <person name="Isbrandt T."/>
            <person name="Kuo A."/>
            <person name="Sato A."/>
            <person name="Lyhne E.K."/>
            <person name="Kogle M.E."/>
            <person name="Wiebenga A."/>
            <person name="Kun R.S."/>
            <person name="Lubbers R.J."/>
            <person name="Makela M.R."/>
            <person name="Barry K."/>
            <person name="Chovatia M."/>
            <person name="Clum A."/>
            <person name="Daum C."/>
            <person name="Haridas S."/>
            <person name="He G."/>
            <person name="LaButti K."/>
            <person name="Lipzen A."/>
            <person name="Mondo S."/>
            <person name="Riley R."/>
            <person name="Salamov A."/>
            <person name="Simmons B.A."/>
            <person name="Magnuson J.K."/>
            <person name="Henrissat B."/>
            <person name="Mortensen U.H."/>
            <person name="Larsen T.O."/>
            <person name="Devries R.P."/>
            <person name="Grigoriev I.V."/>
            <person name="Machida M."/>
            <person name="Baker S.E."/>
            <person name="Andersen M.R."/>
        </authorList>
    </citation>
    <scope>NUCLEOTIDE SEQUENCE [LARGE SCALE GENOMIC DNA]</scope>
    <source>
        <strain evidence="1 2">CBS 151.66</strain>
    </source>
</reference>
<name>A0A5N5WTQ0_9EURO</name>
<proteinExistence type="predicted"/>
<protein>
    <submittedName>
        <fullName evidence="1">Uncharacterized protein</fullName>
    </submittedName>
</protein>